<dbReference type="InterPro" id="IPR049326">
    <property type="entry name" value="Rhodopsin_dom_fungi"/>
</dbReference>
<dbReference type="GeneID" id="63727844"/>
<evidence type="ECO:0000259" key="8">
    <source>
        <dbReference type="Pfam" id="PF20684"/>
    </source>
</evidence>
<evidence type="ECO:0000256" key="6">
    <source>
        <dbReference type="SAM" id="MobiDB-lite"/>
    </source>
</evidence>
<feature type="transmembrane region" description="Helical" evidence="7">
    <location>
        <begin position="43"/>
        <end position="66"/>
    </location>
</feature>
<feature type="transmembrane region" description="Helical" evidence="7">
    <location>
        <begin position="6"/>
        <end position="31"/>
    </location>
</feature>
<dbReference type="RefSeq" id="XP_040667588.1">
    <property type="nucleotide sequence ID" value="XM_040812333.1"/>
</dbReference>
<dbReference type="PANTHER" id="PTHR33048">
    <property type="entry name" value="PTH11-LIKE INTEGRAL MEMBRANE PROTEIN (AFU_ORTHOLOGUE AFUA_5G11245)"/>
    <property type="match status" value="1"/>
</dbReference>
<feature type="transmembrane region" description="Helical" evidence="7">
    <location>
        <begin position="203"/>
        <end position="224"/>
    </location>
</feature>
<gene>
    <name evidence="9" type="ORF">ASPVEDRAFT_41402</name>
</gene>
<evidence type="ECO:0000256" key="7">
    <source>
        <dbReference type="SAM" id="Phobius"/>
    </source>
</evidence>
<evidence type="ECO:0000256" key="1">
    <source>
        <dbReference type="ARBA" id="ARBA00004141"/>
    </source>
</evidence>
<dbReference type="Proteomes" id="UP000184073">
    <property type="component" value="Unassembled WGS sequence"/>
</dbReference>
<feature type="domain" description="Rhodopsin" evidence="8">
    <location>
        <begin position="27"/>
        <end position="267"/>
    </location>
</feature>
<dbReference type="EMBL" id="KV878128">
    <property type="protein sequence ID" value="OJJ01826.1"/>
    <property type="molecule type" value="Genomic_DNA"/>
</dbReference>
<comment type="subcellular location">
    <subcellularLocation>
        <location evidence="1">Membrane</location>
        <topology evidence="1">Multi-pass membrane protein</topology>
    </subcellularLocation>
</comment>
<feature type="transmembrane region" description="Helical" evidence="7">
    <location>
        <begin position="171"/>
        <end position="191"/>
    </location>
</feature>
<organism evidence="9 10">
    <name type="scientific">Aspergillus versicolor CBS 583.65</name>
    <dbReference type="NCBI Taxonomy" id="1036611"/>
    <lineage>
        <taxon>Eukaryota</taxon>
        <taxon>Fungi</taxon>
        <taxon>Dikarya</taxon>
        <taxon>Ascomycota</taxon>
        <taxon>Pezizomycotina</taxon>
        <taxon>Eurotiomycetes</taxon>
        <taxon>Eurotiomycetidae</taxon>
        <taxon>Eurotiales</taxon>
        <taxon>Aspergillaceae</taxon>
        <taxon>Aspergillus</taxon>
        <taxon>Aspergillus subgen. Nidulantes</taxon>
    </lineage>
</organism>
<accession>A0A1L9PK53</accession>
<dbReference type="AlphaFoldDB" id="A0A1L9PK53"/>
<evidence type="ECO:0000313" key="9">
    <source>
        <dbReference type="EMBL" id="OJJ01826.1"/>
    </source>
</evidence>
<evidence type="ECO:0000256" key="5">
    <source>
        <dbReference type="ARBA" id="ARBA00038359"/>
    </source>
</evidence>
<evidence type="ECO:0000256" key="2">
    <source>
        <dbReference type="ARBA" id="ARBA00022692"/>
    </source>
</evidence>
<dbReference type="GO" id="GO:0016020">
    <property type="term" value="C:membrane"/>
    <property type="evidence" value="ECO:0007669"/>
    <property type="project" value="UniProtKB-SubCell"/>
</dbReference>
<keyword evidence="3 7" id="KW-1133">Transmembrane helix</keyword>
<feature type="compositionally biased region" description="Polar residues" evidence="6">
    <location>
        <begin position="281"/>
        <end position="294"/>
    </location>
</feature>
<keyword evidence="2 7" id="KW-0812">Transmembrane</keyword>
<sequence length="361" mass="39763">MSTPDRGWIILAVSWPLFGFSAVLVVLRVWVRTRIIKSWGWDDPFIMLALLCATINSALATIAYHYGTGRHAIDLSPYQQIESTKYNWLSQGFHVMSTNWGKVSVALFMLRISQRAKHHRPAMCTGIALLTIINVVCVYTIYGQCTPTARLWDSDVHGSCWDPNVQKNYAFFQGSASALSDLLLAIYPLFTIGPLQMAIKVKIGLGFVLSLGVVAMVAAIVKTVNLAALSGRADYPWDTVDLTIWIAVEQYLIIIAACIPTLTPLFNIVVRRRTTRRSSSNNKPCQTRTHSEQSGKPPIHGPFASGGKGPREACVWTENGDSDEEPIILPGESQEGILMTTDIHVQAGSALDNERMGTESV</sequence>
<dbReference type="VEuPathDB" id="FungiDB:ASPVEDRAFT_41402"/>
<evidence type="ECO:0000256" key="4">
    <source>
        <dbReference type="ARBA" id="ARBA00023136"/>
    </source>
</evidence>
<reference evidence="10" key="1">
    <citation type="journal article" date="2017" name="Genome Biol.">
        <title>Comparative genomics reveals high biological diversity and specific adaptations in the industrially and medically important fungal genus Aspergillus.</title>
        <authorList>
            <person name="de Vries R.P."/>
            <person name="Riley R."/>
            <person name="Wiebenga A."/>
            <person name="Aguilar-Osorio G."/>
            <person name="Amillis S."/>
            <person name="Uchima C.A."/>
            <person name="Anderluh G."/>
            <person name="Asadollahi M."/>
            <person name="Askin M."/>
            <person name="Barry K."/>
            <person name="Battaglia E."/>
            <person name="Bayram O."/>
            <person name="Benocci T."/>
            <person name="Braus-Stromeyer S.A."/>
            <person name="Caldana C."/>
            <person name="Canovas D."/>
            <person name="Cerqueira G.C."/>
            <person name="Chen F."/>
            <person name="Chen W."/>
            <person name="Choi C."/>
            <person name="Clum A."/>
            <person name="Dos Santos R.A."/>
            <person name="Damasio A.R."/>
            <person name="Diallinas G."/>
            <person name="Emri T."/>
            <person name="Fekete E."/>
            <person name="Flipphi M."/>
            <person name="Freyberg S."/>
            <person name="Gallo A."/>
            <person name="Gournas C."/>
            <person name="Habgood R."/>
            <person name="Hainaut M."/>
            <person name="Harispe M.L."/>
            <person name="Henrissat B."/>
            <person name="Hilden K.S."/>
            <person name="Hope R."/>
            <person name="Hossain A."/>
            <person name="Karabika E."/>
            <person name="Karaffa L."/>
            <person name="Karanyi Z."/>
            <person name="Krasevec N."/>
            <person name="Kuo A."/>
            <person name="Kusch H."/>
            <person name="LaButti K."/>
            <person name="Lagendijk E.L."/>
            <person name="Lapidus A."/>
            <person name="Levasseur A."/>
            <person name="Lindquist E."/>
            <person name="Lipzen A."/>
            <person name="Logrieco A.F."/>
            <person name="MacCabe A."/>
            <person name="Maekelae M.R."/>
            <person name="Malavazi I."/>
            <person name="Melin P."/>
            <person name="Meyer V."/>
            <person name="Mielnichuk N."/>
            <person name="Miskei M."/>
            <person name="Molnar A.P."/>
            <person name="Mule G."/>
            <person name="Ngan C.Y."/>
            <person name="Orejas M."/>
            <person name="Orosz E."/>
            <person name="Ouedraogo J.P."/>
            <person name="Overkamp K.M."/>
            <person name="Park H.-S."/>
            <person name="Perrone G."/>
            <person name="Piumi F."/>
            <person name="Punt P.J."/>
            <person name="Ram A.F."/>
            <person name="Ramon A."/>
            <person name="Rauscher S."/>
            <person name="Record E."/>
            <person name="Riano-Pachon D.M."/>
            <person name="Robert V."/>
            <person name="Roehrig J."/>
            <person name="Ruller R."/>
            <person name="Salamov A."/>
            <person name="Salih N.S."/>
            <person name="Samson R.A."/>
            <person name="Sandor E."/>
            <person name="Sanguinetti M."/>
            <person name="Schuetze T."/>
            <person name="Sepcic K."/>
            <person name="Shelest E."/>
            <person name="Sherlock G."/>
            <person name="Sophianopoulou V."/>
            <person name="Squina F.M."/>
            <person name="Sun H."/>
            <person name="Susca A."/>
            <person name="Todd R.B."/>
            <person name="Tsang A."/>
            <person name="Unkles S.E."/>
            <person name="van de Wiele N."/>
            <person name="van Rossen-Uffink D."/>
            <person name="Oliveira J.V."/>
            <person name="Vesth T.C."/>
            <person name="Visser J."/>
            <person name="Yu J.-H."/>
            <person name="Zhou M."/>
            <person name="Andersen M.R."/>
            <person name="Archer D.B."/>
            <person name="Baker S.E."/>
            <person name="Benoit I."/>
            <person name="Brakhage A.A."/>
            <person name="Braus G.H."/>
            <person name="Fischer R."/>
            <person name="Frisvad J.C."/>
            <person name="Goldman G.H."/>
            <person name="Houbraken J."/>
            <person name="Oakley B."/>
            <person name="Pocsi I."/>
            <person name="Scazzocchio C."/>
            <person name="Seiboth B."/>
            <person name="vanKuyk P.A."/>
            <person name="Wortman J."/>
            <person name="Dyer P.S."/>
            <person name="Grigoriev I.V."/>
        </authorList>
    </citation>
    <scope>NUCLEOTIDE SEQUENCE [LARGE SCALE GENOMIC DNA]</scope>
    <source>
        <strain evidence="10">CBS 583.65</strain>
    </source>
</reference>
<evidence type="ECO:0000313" key="10">
    <source>
        <dbReference type="Proteomes" id="UP000184073"/>
    </source>
</evidence>
<comment type="similarity">
    <text evidence="5">Belongs to the SAT4 family.</text>
</comment>
<feature type="transmembrane region" description="Helical" evidence="7">
    <location>
        <begin position="244"/>
        <end position="270"/>
    </location>
</feature>
<keyword evidence="10" id="KW-1185">Reference proteome</keyword>
<protein>
    <recommendedName>
        <fullName evidence="8">Rhodopsin domain-containing protein</fullName>
    </recommendedName>
</protein>
<evidence type="ECO:0000256" key="3">
    <source>
        <dbReference type="ARBA" id="ARBA00022989"/>
    </source>
</evidence>
<feature type="region of interest" description="Disordered" evidence="6">
    <location>
        <begin position="277"/>
        <end position="327"/>
    </location>
</feature>
<keyword evidence="4 7" id="KW-0472">Membrane</keyword>
<dbReference type="OrthoDB" id="4682787at2759"/>
<name>A0A1L9PK53_ASPVE</name>
<dbReference type="PANTHER" id="PTHR33048:SF164">
    <property type="entry name" value="INTEGRAL MEMBRANE PROTEIN-RELATED"/>
    <property type="match status" value="1"/>
</dbReference>
<dbReference type="InterPro" id="IPR052337">
    <property type="entry name" value="SAT4-like"/>
</dbReference>
<proteinExistence type="inferred from homology"/>
<dbReference type="STRING" id="1036611.A0A1L9PK53"/>
<feature type="transmembrane region" description="Helical" evidence="7">
    <location>
        <begin position="122"/>
        <end position="142"/>
    </location>
</feature>
<dbReference type="Pfam" id="PF20684">
    <property type="entry name" value="Fung_rhodopsin"/>
    <property type="match status" value="1"/>
</dbReference>